<accession>A0ACB9NDB8</accession>
<reference evidence="1 2" key="1">
    <citation type="journal article" date="2022" name="DNA Res.">
        <title>Chromosomal-level genome assembly of the orchid tree Bauhinia variegata (Leguminosae; Cercidoideae) supports the allotetraploid origin hypothesis of Bauhinia.</title>
        <authorList>
            <person name="Zhong Y."/>
            <person name="Chen Y."/>
            <person name="Zheng D."/>
            <person name="Pang J."/>
            <person name="Liu Y."/>
            <person name="Luo S."/>
            <person name="Meng S."/>
            <person name="Qian L."/>
            <person name="Wei D."/>
            <person name="Dai S."/>
            <person name="Zhou R."/>
        </authorList>
    </citation>
    <scope>NUCLEOTIDE SEQUENCE [LARGE SCALE GENOMIC DNA]</scope>
    <source>
        <strain evidence="1">BV-YZ2020</strain>
    </source>
</reference>
<sequence>MIVVDGVPFSANSSSTSTGKDSLLALLENPFLISASSSLKATRERRFSLSGESGTVRSKWVYVFQREYATVDPAHADFVGTDEATTCVGLVIRNRRNGMTSLAHMDSPNIVDMGISQMLSLLIDHSLETELDVHLIGSFEDVSQKRPNGSTISQSRGDLDGYSFPLCAKIIQTLWAREEKFHIQTMCVLGHNTRRDSDGNAYPIFNGFVVETSTGQVIPATFDRSSRCPDEIVRRIRVSSSYEDPTWKGKLLETYDMHTDRFKIAPCYWSLRQYHIASMLRHYSDSEILSTCSTSPTAEGPDFVDSNKRQWDYLIKHPNWRETFPMKQPRIFERTADAGWRKC</sequence>
<protein>
    <submittedName>
        <fullName evidence="1">Uncharacterized protein</fullName>
    </submittedName>
</protein>
<dbReference type="Proteomes" id="UP000828941">
    <property type="component" value="Chromosome 7"/>
</dbReference>
<gene>
    <name evidence="1" type="ORF">L6164_018034</name>
</gene>
<proteinExistence type="predicted"/>
<evidence type="ECO:0000313" key="2">
    <source>
        <dbReference type="Proteomes" id="UP000828941"/>
    </source>
</evidence>
<comment type="caution">
    <text evidence="1">The sequence shown here is derived from an EMBL/GenBank/DDBJ whole genome shotgun (WGS) entry which is preliminary data.</text>
</comment>
<keyword evidence="2" id="KW-1185">Reference proteome</keyword>
<dbReference type="EMBL" id="CM039432">
    <property type="protein sequence ID" value="KAI4333196.1"/>
    <property type="molecule type" value="Genomic_DNA"/>
</dbReference>
<evidence type="ECO:0000313" key="1">
    <source>
        <dbReference type="EMBL" id="KAI4333196.1"/>
    </source>
</evidence>
<organism evidence="1 2">
    <name type="scientific">Bauhinia variegata</name>
    <name type="common">Purple orchid tree</name>
    <name type="synonym">Phanera variegata</name>
    <dbReference type="NCBI Taxonomy" id="167791"/>
    <lineage>
        <taxon>Eukaryota</taxon>
        <taxon>Viridiplantae</taxon>
        <taxon>Streptophyta</taxon>
        <taxon>Embryophyta</taxon>
        <taxon>Tracheophyta</taxon>
        <taxon>Spermatophyta</taxon>
        <taxon>Magnoliopsida</taxon>
        <taxon>eudicotyledons</taxon>
        <taxon>Gunneridae</taxon>
        <taxon>Pentapetalae</taxon>
        <taxon>rosids</taxon>
        <taxon>fabids</taxon>
        <taxon>Fabales</taxon>
        <taxon>Fabaceae</taxon>
        <taxon>Cercidoideae</taxon>
        <taxon>Cercideae</taxon>
        <taxon>Bauhiniinae</taxon>
        <taxon>Bauhinia</taxon>
    </lineage>
</organism>
<name>A0ACB9NDB8_BAUVA</name>